<gene>
    <name evidence="9 11" type="primary">argB</name>
    <name evidence="11" type="ORF">NG895_00925</name>
</gene>
<keyword evidence="12" id="KW-1185">Reference proteome</keyword>
<dbReference type="PRINTS" id="PR00474">
    <property type="entry name" value="GLU5KINASE"/>
</dbReference>
<comment type="function">
    <text evidence="9">Catalyzes the ATP-dependent phosphorylation of N-acetyl-L-glutamate.</text>
</comment>
<feature type="binding site" evidence="9">
    <location>
        <position position="189"/>
    </location>
    <ligand>
        <name>substrate</name>
    </ligand>
</feature>
<comment type="pathway">
    <text evidence="1 9">Amino-acid biosynthesis; L-arginine biosynthesis; N(2)-acetyl-L-ornithine from L-glutamate: step 2/4.</text>
</comment>
<dbReference type="InterPro" id="IPR001057">
    <property type="entry name" value="Glu/AcGlu_kinase"/>
</dbReference>
<keyword evidence="6 9" id="KW-0418">Kinase</keyword>
<dbReference type="CDD" id="cd04250">
    <property type="entry name" value="AAK_NAGK-C"/>
    <property type="match status" value="1"/>
</dbReference>
<keyword evidence="2 9" id="KW-0055">Arginine biosynthesis</keyword>
<dbReference type="PIRSF" id="PIRSF000728">
    <property type="entry name" value="NAGK"/>
    <property type="match status" value="1"/>
</dbReference>
<evidence type="ECO:0000313" key="11">
    <source>
        <dbReference type="EMBL" id="MCO6042458.1"/>
    </source>
</evidence>
<dbReference type="AlphaFoldDB" id="A0A9X2F6C1"/>
<evidence type="ECO:0000256" key="5">
    <source>
        <dbReference type="ARBA" id="ARBA00022741"/>
    </source>
</evidence>
<feature type="binding site" evidence="9">
    <location>
        <begin position="64"/>
        <end position="65"/>
    </location>
    <ligand>
        <name>substrate</name>
    </ligand>
</feature>
<proteinExistence type="inferred from homology"/>
<keyword evidence="7 9" id="KW-0067">ATP-binding</keyword>
<sequence length="296" mass="32141">MQEAIEKADTLIEAMGWIRRFRDSITVIKLGGSVMEDADALRHLLVDIVFMETVGMRPIVVHGGGAAISRAMAEAKLEPNFIQGRRYTDQATLDIVCRVLAGDVNEMIAQRIEEFGGRAMPLNPNGETDNNVLFGEKLTLAGEDGTEVDLGFVGQVTDVDRDTLDNLCYAGQVPVIPSVCKTKDGQLLNVNADTAAMAVAQAMGAEKLIFLSDVNGVRLNKDDPESLIHTLTADSAKELIQRGVIESGMIPKVEACLETLSKGVQKIHIIDGRLRHSLLLEIYTNRGIGTEIVSEI</sequence>
<comment type="caution">
    <text evidence="11">The sequence shown here is derived from an EMBL/GenBank/DDBJ whole genome shotgun (WGS) entry which is preliminary data.</text>
</comment>
<dbReference type="GO" id="GO:0003991">
    <property type="term" value="F:acetylglutamate kinase activity"/>
    <property type="evidence" value="ECO:0007669"/>
    <property type="project" value="UniProtKB-UniRule"/>
</dbReference>
<protein>
    <recommendedName>
        <fullName evidence="9">Acetylglutamate kinase</fullName>
        <ecNumber evidence="9">2.7.2.8</ecNumber>
    </recommendedName>
    <alternativeName>
        <fullName evidence="9">N-acetyl-L-glutamate 5-phosphotransferase</fullName>
    </alternativeName>
    <alternativeName>
        <fullName evidence="9">NAG kinase</fullName>
        <shortName evidence="9">NAGK</shortName>
    </alternativeName>
</protein>
<evidence type="ECO:0000256" key="6">
    <source>
        <dbReference type="ARBA" id="ARBA00022777"/>
    </source>
</evidence>
<keyword evidence="5 9" id="KW-0547">Nucleotide-binding</keyword>
<evidence type="ECO:0000256" key="2">
    <source>
        <dbReference type="ARBA" id="ARBA00022571"/>
    </source>
</evidence>
<dbReference type="EMBL" id="JAMXLR010000003">
    <property type="protein sequence ID" value="MCO6042458.1"/>
    <property type="molecule type" value="Genomic_DNA"/>
</dbReference>
<comment type="catalytic activity">
    <reaction evidence="8 9">
        <text>N-acetyl-L-glutamate + ATP = N-acetyl-L-glutamyl 5-phosphate + ADP</text>
        <dbReference type="Rhea" id="RHEA:14629"/>
        <dbReference type="ChEBI" id="CHEBI:30616"/>
        <dbReference type="ChEBI" id="CHEBI:44337"/>
        <dbReference type="ChEBI" id="CHEBI:57936"/>
        <dbReference type="ChEBI" id="CHEBI:456216"/>
        <dbReference type="EC" id="2.7.2.8"/>
    </reaction>
</comment>
<dbReference type="Proteomes" id="UP001155241">
    <property type="component" value="Unassembled WGS sequence"/>
</dbReference>
<dbReference type="InterPro" id="IPR037528">
    <property type="entry name" value="ArgB"/>
</dbReference>
<evidence type="ECO:0000256" key="7">
    <source>
        <dbReference type="ARBA" id="ARBA00022840"/>
    </source>
</evidence>
<organism evidence="11 12">
    <name type="scientific">Aeoliella straminimaris</name>
    <dbReference type="NCBI Taxonomy" id="2954799"/>
    <lineage>
        <taxon>Bacteria</taxon>
        <taxon>Pseudomonadati</taxon>
        <taxon>Planctomycetota</taxon>
        <taxon>Planctomycetia</taxon>
        <taxon>Pirellulales</taxon>
        <taxon>Lacipirellulaceae</taxon>
        <taxon>Aeoliella</taxon>
    </lineage>
</organism>
<accession>A0A9X2F6C1</accession>
<feature type="site" description="Transition state stabilizer" evidence="9">
    <location>
        <position position="29"/>
    </location>
</feature>
<dbReference type="HAMAP" id="MF_00082">
    <property type="entry name" value="ArgB"/>
    <property type="match status" value="1"/>
</dbReference>
<feature type="domain" description="Aspartate/glutamate/uridylate kinase" evidence="10">
    <location>
        <begin position="25"/>
        <end position="271"/>
    </location>
</feature>
<reference evidence="11" key="1">
    <citation type="submission" date="2022-06" db="EMBL/GenBank/DDBJ databases">
        <title>Aeoliella straminimaris, a novel planctomycete from sediments.</title>
        <authorList>
            <person name="Vitorino I.R."/>
            <person name="Lage O.M."/>
        </authorList>
    </citation>
    <scope>NUCLEOTIDE SEQUENCE</scope>
    <source>
        <strain evidence="11">ICT_H6.2</strain>
    </source>
</reference>
<keyword evidence="3 9" id="KW-0028">Amino-acid biosynthesis</keyword>
<dbReference type="Pfam" id="PF00696">
    <property type="entry name" value="AA_kinase"/>
    <property type="match status" value="1"/>
</dbReference>
<evidence type="ECO:0000256" key="1">
    <source>
        <dbReference type="ARBA" id="ARBA00004828"/>
    </source>
</evidence>
<evidence type="ECO:0000256" key="9">
    <source>
        <dbReference type="HAMAP-Rule" id="MF_00082"/>
    </source>
</evidence>
<dbReference type="NCBIfam" id="TIGR00761">
    <property type="entry name" value="argB"/>
    <property type="match status" value="1"/>
</dbReference>
<dbReference type="GO" id="GO:0042450">
    <property type="term" value="P:L-arginine biosynthetic process via ornithine"/>
    <property type="evidence" value="ECO:0007669"/>
    <property type="project" value="UniProtKB-UniRule"/>
</dbReference>
<dbReference type="InterPro" id="IPR004662">
    <property type="entry name" value="AcgluKinase_fam"/>
</dbReference>
<dbReference type="Gene3D" id="3.40.1160.10">
    <property type="entry name" value="Acetylglutamate kinase-like"/>
    <property type="match status" value="1"/>
</dbReference>
<dbReference type="InterPro" id="IPR041727">
    <property type="entry name" value="NAGK-C"/>
</dbReference>
<dbReference type="SUPFAM" id="SSF53633">
    <property type="entry name" value="Carbamate kinase-like"/>
    <property type="match status" value="1"/>
</dbReference>
<evidence type="ECO:0000259" key="10">
    <source>
        <dbReference type="Pfam" id="PF00696"/>
    </source>
</evidence>
<dbReference type="InterPro" id="IPR001048">
    <property type="entry name" value="Asp/Glu/Uridylate_kinase"/>
</dbReference>
<dbReference type="PANTHER" id="PTHR23342">
    <property type="entry name" value="N-ACETYLGLUTAMATE SYNTHASE"/>
    <property type="match status" value="1"/>
</dbReference>
<dbReference type="PANTHER" id="PTHR23342:SF0">
    <property type="entry name" value="N-ACETYLGLUTAMATE SYNTHASE, MITOCHONDRIAL"/>
    <property type="match status" value="1"/>
</dbReference>
<dbReference type="GO" id="GO:0005737">
    <property type="term" value="C:cytoplasm"/>
    <property type="evidence" value="ECO:0007669"/>
    <property type="project" value="UniProtKB-SubCell"/>
</dbReference>
<evidence type="ECO:0000313" key="12">
    <source>
        <dbReference type="Proteomes" id="UP001155241"/>
    </source>
</evidence>
<feature type="binding site" evidence="9">
    <location>
        <position position="86"/>
    </location>
    <ligand>
        <name>substrate</name>
    </ligand>
</feature>
<name>A0A9X2F6C1_9BACT</name>
<dbReference type="EC" id="2.7.2.8" evidence="9"/>
<evidence type="ECO:0000256" key="3">
    <source>
        <dbReference type="ARBA" id="ARBA00022605"/>
    </source>
</evidence>
<evidence type="ECO:0000256" key="4">
    <source>
        <dbReference type="ARBA" id="ARBA00022679"/>
    </source>
</evidence>
<keyword evidence="9" id="KW-0963">Cytoplasm</keyword>
<feature type="site" description="Transition state stabilizer" evidence="9">
    <location>
        <position position="252"/>
    </location>
</feature>
<dbReference type="FunFam" id="3.40.1160.10:FF:000004">
    <property type="entry name" value="Acetylglutamate kinase"/>
    <property type="match status" value="1"/>
</dbReference>
<dbReference type="GO" id="GO:0005524">
    <property type="term" value="F:ATP binding"/>
    <property type="evidence" value="ECO:0007669"/>
    <property type="project" value="UniProtKB-UniRule"/>
</dbReference>
<dbReference type="RefSeq" id="WP_252850556.1">
    <property type="nucleotide sequence ID" value="NZ_JAMXLR010000003.1"/>
</dbReference>
<keyword evidence="4 9" id="KW-0808">Transferase</keyword>
<comment type="similarity">
    <text evidence="9">Belongs to the acetylglutamate kinase family. ArgB subfamily.</text>
</comment>
<comment type="subcellular location">
    <subcellularLocation>
        <location evidence="9">Cytoplasm</location>
    </subcellularLocation>
</comment>
<dbReference type="InterPro" id="IPR036393">
    <property type="entry name" value="AceGlu_kinase-like_sf"/>
</dbReference>
<evidence type="ECO:0000256" key="8">
    <source>
        <dbReference type="ARBA" id="ARBA00048141"/>
    </source>
</evidence>